<accession>A0A2N5UNJ1</accession>
<evidence type="ECO:0000313" key="2">
    <source>
        <dbReference type="EMBL" id="PLW08640.1"/>
    </source>
</evidence>
<protein>
    <submittedName>
        <fullName evidence="3">Uncharacterized protein</fullName>
    </submittedName>
</protein>
<evidence type="ECO:0000313" key="4">
    <source>
        <dbReference type="Proteomes" id="UP000235388"/>
    </source>
</evidence>
<feature type="region of interest" description="Disordered" evidence="1">
    <location>
        <begin position="65"/>
        <end position="111"/>
    </location>
</feature>
<comment type="caution">
    <text evidence="3">The sequence shown here is derived from an EMBL/GenBank/DDBJ whole genome shotgun (WGS) entry which is preliminary data.</text>
</comment>
<dbReference type="EMBL" id="PGCJ01000196">
    <property type="protein sequence ID" value="PLW39325.1"/>
    <property type="molecule type" value="Genomic_DNA"/>
</dbReference>
<sequence>MTEPPAATGAHPSVVESLIMRVSQAIEQLSLFRSNRLACSRRLDSGLAAMSGMSNISVINFQTPNLTGNAAKPESPVRPRVGRPAAAGPSGSSQPHRSYRPNMSQHEHILT</sequence>
<evidence type="ECO:0000313" key="3">
    <source>
        <dbReference type="EMBL" id="PLW39325.1"/>
    </source>
</evidence>
<feature type="compositionally biased region" description="Polar residues" evidence="1">
    <location>
        <begin position="90"/>
        <end position="104"/>
    </location>
</feature>
<dbReference type="EMBL" id="PGCJ01001149">
    <property type="protein sequence ID" value="PLW08640.1"/>
    <property type="molecule type" value="Genomic_DNA"/>
</dbReference>
<proteinExistence type="predicted"/>
<dbReference type="AlphaFoldDB" id="A0A2N5UNJ1"/>
<evidence type="ECO:0000256" key="1">
    <source>
        <dbReference type="SAM" id="MobiDB-lite"/>
    </source>
</evidence>
<keyword evidence="4" id="KW-1185">Reference proteome</keyword>
<organism evidence="3 4">
    <name type="scientific">Puccinia coronata f. sp. avenae</name>
    <dbReference type="NCBI Taxonomy" id="200324"/>
    <lineage>
        <taxon>Eukaryota</taxon>
        <taxon>Fungi</taxon>
        <taxon>Dikarya</taxon>
        <taxon>Basidiomycota</taxon>
        <taxon>Pucciniomycotina</taxon>
        <taxon>Pucciniomycetes</taxon>
        <taxon>Pucciniales</taxon>
        <taxon>Pucciniaceae</taxon>
        <taxon>Puccinia</taxon>
    </lineage>
</organism>
<name>A0A2N5UNJ1_9BASI</name>
<dbReference type="Proteomes" id="UP000235388">
    <property type="component" value="Unassembled WGS sequence"/>
</dbReference>
<gene>
    <name evidence="3" type="ORF">PCANC_15292</name>
    <name evidence="2" type="ORF">PCANC_25052</name>
</gene>
<reference evidence="3 4" key="1">
    <citation type="submission" date="2017-11" db="EMBL/GenBank/DDBJ databases">
        <title>De novo assembly and phasing of dikaryotic genomes from two isolates of Puccinia coronata f. sp. avenae, the causal agent of oat crown rust.</title>
        <authorList>
            <person name="Miller M.E."/>
            <person name="Zhang Y."/>
            <person name="Omidvar V."/>
            <person name="Sperschneider J."/>
            <person name="Schwessinger B."/>
            <person name="Raley C."/>
            <person name="Palmer J.M."/>
            <person name="Garnica D."/>
            <person name="Upadhyaya N."/>
            <person name="Rathjen J."/>
            <person name="Taylor J.M."/>
            <person name="Park R.F."/>
            <person name="Dodds P.N."/>
            <person name="Hirsch C.D."/>
            <person name="Kianian S.F."/>
            <person name="Figueroa M."/>
        </authorList>
    </citation>
    <scope>NUCLEOTIDE SEQUENCE [LARGE SCALE GENOMIC DNA]</scope>
    <source>
        <strain evidence="3">12NC29</strain>
    </source>
</reference>